<dbReference type="Pfam" id="PF00300">
    <property type="entry name" value="His_Phos_1"/>
    <property type="match status" value="1"/>
</dbReference>
<dbReference type="CDD" id="cd07067">
    <property type="entry name" value="HP_PGM_like"/>
    <property type="match status" value="1"/>
</dbReference>
<dbReference type="Proteomes" id="UP001597380">
    <property type="component" value="Unassembled WGS sequence"/>
</dbReference>
<comment type="caution">
    <text evidence="1">The sequence shown here is derived from an EMBL/GenBank/DDBJ whole genome shotgun (WGS) entry which is preliminary data.</text>
</comment>
<dbReference type="SMART" id="SM00855">
    <property type="entry name" value="PGAM"/>
    <property type="match status" value="1"/>
</dbReference>
<dbReference type="Gene3D" id="3.40.50.1240">
    <property type="entry name" value="Phosphoglycerate mutase-like"/>
    <property type="match status" value="1"/>
</dbReference>
<dbReference type="InterPro" id="IPR029033">
    <property type="entry name" value="His_PPase_superfam"/>
</dbReference>
<reference evidence="2" key="1">
    <citation type="journal article" date="2019" name="Int. J. Syst. Evol. Microbiol.">
        <title>The Global Catalogue of Microorganisms (GCM) 10K type strain sequencing project: providing services to taxonomists for standard genome sequencing and annotation.</title>
        <authorList>
            <consortium name="The Broad Institute Genomics Platform"/>
            <consortium name="The Broad Institute Genome Sequencing Center for Infectious Disease"/>
            <person name="Wu L."/>
            <person name="Ma J."/>
        </authorList>
    </citation>
    <scope>NUCLEOTIDE SEQUENCE [LARGE SCALE GENOMIC DNA]</scope>
    <source>
        <strain evidence="2">CGMCC 1.10992</strain>
    </source>
</reference>
<dbReference type="EC" id="5.4.-.-" evidence="1"/>
<name>A0ABW4XME6_9GAMM</name>
<dbReference type="InterPro" id="IPR050275">
    <property type="entry name" value="PGM_Phosphatase"/>
</dbReference>
<proteinExistence type="predicted"/>
<keyword evidence="1" id="KW-0413">Isomerase</keyword>
<dbReference type="PANTHER" id="PTHR48100">
    <property type="entry name" value="BROAD-SPECIFICITY PHOSPHATASE YOR283W-RELATED"/>
    <property type="match status" value="1"/>
</dbReference>
<dbReference type="GO" id="GO:0016853">
    <property type="term" value="F:isomerase activity"/>
    <property type="evidence" value="ECO:0007669"/>
    <property type="project" value="UniProtKB-KW"/>
</dbReference>
<dbReference type="SUPFAM" id="SSF53254">
    <property type="entry name" value="Phosphoglycerate mutase-like"/>
    <property type="match status" value="1"/>
</dbReference>
<organism evidence="1 2">
    <name type="scientific">Corallincola platygyrae</name>
    <dbReference type="NCBI Taxonomy" id="1193278"/>
    <lineage>
        <taxon>Bacteria</taxon>
        <taxon>Pseudomonadati</taxon>
        <taxon>Pseudomonadota</taxon>
        <taxon>Gammaproteobacteria</taxon>
        <taxon>Alteromonadales</taxon>
        <taxon>Psychromonadaceae</taxon>
        <taxon>Corallincola</taxon>
    </lineage>
</organism>
<protein>
    <submittedName>
        <fullName evidence="1">Phosphoglycerate mutase family protein</fullName>
        <ecNumber evidence="1">5.4.-.-</ecNumber>
    </submittedName>
</protein>
<dbReference type="InterPro" id="IPR013078">
    <property type="entry name" value="His_Pase_superF_clade-1"/>
</dbReference>
<keyword evidence="2" id="KW-1185">Reference proteome</keyword>
<dbReference type="PANTHER" id="PTHR48100:SF1">
    <property type="entry name" value="HISTIDINE PHOSPHATASE FAMILY PROTEIN-RELATED"/>
    <property type="match status" value="1"/>
</dbReference>
<gene>
    <name evidence="1" type="ORF">ACFSJ3_12230</name>
</gene>
<sequence length="161" mass="17319">MAATDTIYLIRHGEVVEQLGTKDKSKNPSLNERGQNMAQALAARLKQVPIQAIYTSQLDRTQQTATPTANVHQLTIEIIAANKPLSAHIDATATAVLNTLSNAEGGSVLVVGHSNTVPMIIKALGGPELATLDHDAFGDLFILTRQTDDGKITLQREKLAW</sequence>
<accession>A0ABW4XME6</accession>
<dbReference type="EMBL" id="JBHUHT010000013">
    <property type="protein sequence ID" value="MFD2096756.1"/>
    <property type="molecule type" value="Genomic_DNA"/>
</dbReference>
<evidence type="ECO:0000313" key="1">
    <source>
        <dbReference type="EMBL" id="MFD2096756.1"/>
    </source>
</evidence>
<evidence type="ECO:0000313" key="2">
    <source>
        <dbReference type="Proteomes" id="UP001597380"/>
    </source>
</evidence>